<evidence type="ECO:0000256" key="4">
    <source>
        <dbReference type="ARBA" id="ARBA00013809"/>
    </source>
</evidence>
<keyword evidence="15 23" id="KW-0472">Membrane</keyword>
<dbReference type="InParanoid" id="L9L5R9"/>
<keyword evidence="14" id="KW-0342">GTP-binding</keyword>
<keyword evidence="27" id="KW-1185">Reference proteome</keyword>
<evidence type="ECO:0000256" key="11">
    <source>
        <dbReference type="ARBA" id="ARBA00022917"/>
    </source>
</evidence>
<dbReference type="STRING" id="246437.L9L5R9"/>
<dbReference type="GO" id="GO:0042310">
    <property type="term" value="P:vasoconstriction"/>
    <property type="evidence" value="ECO:0007669"/>
    <property type="project" value="InterPro"/>
</dbReference>
<evidence type="ECO:0000313" key="26">
    <source>
        <dbReference type="EMBL" id="ELW70044.1"/>
    </source>
</evidence>
<protein>
    <recommendedName>
        <fullName evidence="4">Endothelin-1 receptor</fullName>
    </recommendedName>
    <alternativeName>
        <fullName evidence="21">Endothelin receptor type A</fullName>
    </alternativeName>
</protein>
<feature type="chain" id="PRO_5004000511" description="Endothelin-1 receptor" evidence="24">
    <location>
        <begin position="21"/>
        <end position="607"/>
    </location>
</feature>
<evidence type="ECO:0000256" key="13">
    <source>
        <dbReference type="ARBA" id="ARBA00023040"/>
    </source>
</evidence>
<dbReference type="InterPro" id="IPR009001">
    <property type="entry name" value="Transl_elong_EF1A/Init_IF2_C"/>
</dbReference>
<evidence type="ECO:0000256" key="15">
    <source>
        <dbReference type="ARBA" id="ARBA00023136"/>
    </source>
</evidence>
<dbReference type="SUPFAM" id="SSF50447">
    <property type="entry name" value="Translation proteins"/>
    <property type="match status" value="1"/>
</dbReference>
<evidence type="ECO:0000256" key="10">
    <source>
        <dbReference type="ARBA" id="ARBA00022768"/>
    </source>
</evidence>
<dbReference type="InterPro" id="IPR017452">
    <property type="entry name" value="GPCR_Rhodpsn_7TM"/>
</dbReference>
<evidence type="ECO:0000256" key="23">
    <source>
        <dbReference type="SAM" id="Phobius"/>
    </source>
</evidence>
<keyword evidence="5" id="KW-1003">Cell membrane</keyword>
<gene>
    <name evidence="26" type="ORF">TREES_T100000297</name>
</gene>
<dbReference type="PRINTS" id="PR00570">
    <property type="entry name" value="ENDOTHELINAR"/>
</dbReference>
<organism evidence="26 27">
    <name type="scientific">Tupaia chinensis</name>
    <name type="common">Chinese tree shrew</name>
    <name type="synonym">Tupaia belangeri chinensis</name>
    <dbReference type="NCBI Taxonomy" id="246437"/>
    <lineage>
        <taxon>Eukaryota</taxon>
        <taxon>Metazoa</taxon>
        <taxon>Chordata</taxon>
        <taxon>Craniata</taxon>
        <taxon>Vertebrata</taxon>
        <taxon>Euteleostomi</taxon>
        <taxon>Mammalia</taxon>
        <taxon>Eutheria</taxon>
        <taxon>Euarchontoglires</taxon>
        <taxon>Scandentia</taxon>
        <taxon>Tupaiidae</taxon>
        <taxon>Tupaia</taxon>
    </lineage>
</organism>
<dbReference type="InterPro" id="IPR000499">
    <property type="entry name" value="Endthln_rcpt"/>
</dbReference>
<feature type="domain" description="G-protein coupled receptors family 1 profile" evidence="25">
    <location>
        <begin position="97"/>
        <end position="278"/>
    </location>
</feature>
<keyword evidence="8 24" id="KW-0732">Signal</keyword>
<dbReference type="GO" id="GO:0048484">
    <property type="term" value="P:enteric nervous system development"/>
    <property type="evidence" value="ECO:0007669"/>
    <property type="project" value="InterPro"/>
</dbReference>
<evidence type="ECO:0000256" key="19">
    <source>
        <dbReference type="ARBA" id="ARBA00023224"/>
    </source>
</evidence>
<dbReference type="SUPFAM" id="SSF81321">
    <property type="entry name" value="Family A G protein-coupled receptor-like"/>
    <property type="match status" value="1"/>
</dbReference>
<evidence type="ECO:0000256" key="7">
    <source>
        <dbReference type="ARBA" id="ARBA00022692"/>
    </source>
</evidence>
<accession>L9L5R9</accession>
<dbReference type="InterPro" id="IPR009000">
    <property type="entry name" value="Transl_B-barrel_sf"/>
</dbReference>
<dbReference type="GO" id="GO:0003746">
    <property type="term" value="F:translation elongation factor activity"/>
    <property type="evidence" value="ECO:0007669"/>
    <property type="project" value="UniProtKB-KW"/>
</dbReference>
<keyword evidence="18" id="KW-0325">Glycoprotein</keyword>
<dbReference type="GO" id="GO:0048066">
    <property type="term" value="P:developmental pigmentation"/>
    <property type="evidence" value="ECO:0007669"/>
    <property type="project" value="TreeGrafter"/>
</dbReference>
<reference evidence="27" key="2">
    <citation type="journal article" date="2013" name="Nat. Commun.">
        <title>Genome of the Chinese tree shrew.</title>
        <authorList>
            <person name="Fan Y."/>
            <person name="Huang Z.Y."/>
            <person name="Cao C.C."/>
            <person name="Chen C.S."/>
            <person name="Chen Y.X."/>
            <person name="Fan D.D."/>
            <person name="He J."/>
            <person name="Hou H.L."/>
            <person name="Hu L."/>
            <person name="Hu X.T."/>
            <person name="Jiang X.T."/>
            <person name="Lai R."/>
            <person name="Lang Y.S."/>
            <person name="Liang B."/>
            <person name="Liao S.G."/>
            <person name="Mu D."/>
            <person name="Ma Y.Y."/>
            <person name="Niu Y.Y."/>
            <person name="Sun X.Q."/>
            <person name="Xia J.Q."/>
            <person name="Xiao J."/>
            <person name="Xiong Z.Q."/>
            <person name="Xu L."/>
            <person name="Yang L."/>
            <person name="Zhang Y."/>
            <person name="Zhao W."/>
            <person name="Zhao X.D."/>
            <person name="Zheng Y.T."/>
            <person name="Zhou J.M."/>
            <person name="Zhu Y.B."/>
            <person name="Zhang G.J."/>
            <person name="Wang J."/>
            <person name="Yao Y.G."/>
        </authorList>
    </citation>
    <scope>NUCLEOTIDE SEQUENCE [LARGE SCALE GENOMIC DNA]</scope>
</reference>
<feature type="transmembrane region" description="Helical" evidence="23">
    <location>
        <begin position="257"/>
        <end position="277"/>
    </location>
</feature>
<feature type="transmembrane region" description="Helical" evidence="23">
    <location>
        <begin position="163"/>
        <end position="181"/>
    </location>
</feature>
<name>L9L5R9_TUPCH</name>
<dbReference type="Pfam" id="PF22594">
    <property type="entry name" value="GTP-eEF1A_C"/>
    <property type="match status" value="1"/>
</dbReference>
<evidence type="ECO:0000256" key="17">
    <source>
        <dbReference type="ARBA" id="ARBA00023170"/>
    </source>
</evidence>
<dbReference type="Pfam" id="PF00001">
    <property type="entry name" value="7tm_1"/>
    <property type="match status" value="1"/>
</dbReference>
<evidence type="ECO:0000256" key="14">
    <source>
        <dbReference type="ARBA" id="ARBA00023134"/>
    </source>
</evidence>
<dbReference type="InterPro" id="IPR000276">
    <property type="entry name" value="GPCR_Rhodpsn"/>
</dbReference>
<evidence type="ECO:0000256" key="5">
    <source>
        <dbReference type="ARBA" id="ARBA00022475"/>
    </source>
</evidence>
<dbReference type="PANTHER" id="PTHR46099">
    <property type="entry name" value="G_PROTEIN_RECEP_F1_2 DOMAIN-CONTAINING PROTEIN"/>
    <property type="match status" value="1"/>
</dbReference>
<dbReference type="GO" id="GO:0005886">
    <property type="term" value="C:plasma membrane"/>
    <property type="evidence" value="ECO:0007669"/>
    <property type="project" value="UniProtKB-SubCell"/>
</dbReference>
<dbReference type="InterPro" id="IPR002175">
    <property type="entry name" value="ETA_rcpt"/>
</dbReference>
<evidence type="ECO:0000313" key="27">
    <source>
        <dbReference type="Proteomes" id="UP000011518"/>
    </source>
</evidence>
<dbReference type="GO" id="GO:0008217">
    <property type="term" value="P:regulation of blood pressure"/>
    <property type="evidence" value="ECO:0007669"/>
    <property type="project" value="InterPro"/>
</dbReference>
<evidence type="ECO:0000256" key="20">
    <source>
        <dbReference type="ARBA" id="ARBA00025187"/>
    </source>
</evidence>
<evidence type="ECO:0000256" key="12">
    <source>
        <dbReference type="ARBA" id="ARBA00022989"/>
    </source>
</evidence>
<evidence type="ECO:0000256" key="8">
    <source>
        <dbReference type="ARBA" id="ARBA00022729"/>
    </source>
</evidence>
<keyword evidence="7 22" id="KW-0812">Transmembrane</keyword>
<dbReference type="GO" id="GO:0004962">
    <property type="term" value="F:endothelin receptor activity"/>
    <property type="evidence" value="ECO:0007669"/>
    <property type="project" value="InterPro"/>
</dbReference>
<dbReference type="PROSITE" id="PS00301">
    <property type="entry name" value="G_TR_1"/>
    <property type="match status" value="1"/>
</dbReference>
<feature type="transmembrane region" description="Helical" evidence="23">
    <location>
        <begin position="118"/>
        <end position="143"/>
    </location>
</feature>
<evidence type="ECO:0000256" key="16">
    <source>
        <dbReference type="ARBA" id="ARBA00023157"/>
    </source>
</evidence>
<dbReference type="Gene3D" id="3.40.50.300">
    <property type="entry name" value="P-loop containing nucleotide triphosphate hydrolases"/>
    <property type="match status" value="1"/>
</dbReference>
<dbReference type="PANTHER" id="PTHR46099:SF2">
    <property type="entry name" value="ENDOTHELIN-1 RECEPTOR"/>
    <property type="match status" value="1"/>
</dbReference>
<dbReference type="Gene3D" id="1.20.1070.10">
    <property type="entry name" value="Rhodopsin 7-helix transmembrane proteins"/>
    <property type="match status" value="1"/>
</dbReference>
<keyword evidence="17 22" id="KW-0675">Receptor</keyword>
<dbReference type="Gene3D" id="2.40.30.10">
    <property type="entry name" value="Translation factors"/>
    <property type="match status" value="2"/>
</dbReference>
<dbReference type="FunFam" id="3.40.50.300:FF:001283">
    <property type="entry name" value="Eukaryotic translation elongation factor 1 alpha 1"/>
    <property type="match status" value="1"/>
</dbReference>
<evidence type="ECO:0000256" key="3">
    <source>
        <dbReference type="ARBA" id="ARBA00011811"/>
    </source>
</evidence>
<dbReference type="InterPro" id="IPR054696">
    <property type="entry name" value="GTP-eEF1A_C"/>
</dbReference>
<keyword evidence="13 22" id="KW-0297">G-protein coupled receptor</keyword>
<evidence type="ECO:0000256" key="22">
    <source>
        <dbReference type="RuleBase" id="RU000688"/>
    </source>
</evidence>
<keyword evidence="12 23" id="KW-1133">Transmembrane helix</keyword>
<comment type="subunit">
    <text evidence="3">Interacts with HDAC7 and KAT5.</text>
</comment>
<evidence type="ECO:0000256" key="6">
    <source>
        <dbReference type="ARBA" id="ARBA00022553"/>
    </source>
</evidence>
<dbReference type="InterPro" id="IPR027417">
    <property type="entry name" value="P-loop_NTPase"/>
</dbReference>
<reference evidence="27" key="1">
    <citation type="submission" date="2012-07" db="EMBL/GenBank/DDBJ databases">
        <title>Genome of the Chinese tree shrew, a rising model animal genetically related to primates.</title>
        <authorList>
            <person name="Zhang G."/>
            <person name="Fan Y."/>
            <person name="Yao Y."/>
            <person name="Huang Z."/>
        </authorList>
    </citation>
    <scope>NUCLEOTIDE SEQUENCE [LARGE SCALE GENOMIC DNA]</scope>
</reference>
<evidence type="ECO:0000256" key="18">
    <source>
        <dbReference type="ARBA" id="ARBA00023180"/>
    </source>
</evidence>
<dbReference type="Pfam" id="PF00009">
    <property type="entry name" value="GTP_EFTU"/>
    <property type="match status" value="1"/>
</dbReference>
<dbReference type="PROSITE" id="PS50262">
    <property type="entry name" value="G_PROTEIN_RECEP_F1_2"/>
    <property type="match status" value="1"/>
</dbReference>
<dbReference type="FunCoup" id="L9L5R9">
    <property type="interactions" value="1036"/>
</dbReference>
<dbReference type="EMBL" id="KB320509">
    <property type="protein sequence ID" value="ELW70044.1"/>
    <property type="molecule type" value="Genomic_DNA"/>
</dbReference>
<dbReference type="SUPFAM" id="SSF50465">
    <property type="entry name" value="EF-Tu/eEF-1alpha/eIF2-gamma C-terminal domain"/>
    <property type="match status" value="1"/>
</dbReference>
<evidence type="ECO:0000259" key="25">
    <source>
        <dbReference type="PROSITE" id="PS50262"/>
    </source>
</evidence>
<keyword evidence="11" id="KW-0648">Protein biosynthesis</keyword>
<feature type="transmembrane region" description="Helical" evidence="23">
    <location>
        <begin position="81"/>
        <end position="106"/>
    </location>
</feature>
<dbReference type="Proteomes" id="UP000011518">
    <property type="component" value="Unassembled WGS sequence"/>
</dbReference>
<dbReference type="PROSITE" id="PS00237">
    <property type="entry name" value="G_PROTEIN_RECEP_F1_1"/>
    <property type="match status" value="1"/>
</dbReference>
<evidence type="ECO:0000256" key="24">
    <source>
        <dbReference type="SAM" id="SignalP"/>
    </source>
</evidence>
<comment type="similarity">
    <text evidence="2">Belongs to the TRAFAC class translation factor GTPase superfamily. Classic translation factor GTPase family. EF-Tu/EF-1A subfamily.</text>
</comment>
<dbReference type="CDD" id="cd03693">
    <property type="entry name" value="EF1_alpha_II"/>
    <property type="match status" value="1"/>
</dbReference>
<dbReference type="PRINTS" id="PR00237">
    <property type="entry name" value="GPCRRHODOPSN"/>
</dbReference>
<keyword evidence="19 22" id="KW-0807">Transducer</keyword>
<dbReference type="PRINTS" id="PR00366">
    <property type="entry name" value="ENDOTHELINR"/>
</dbReference>
<dbReference type="eggNOG" id="KOG3656">
    <property type="taxonomic scope" value="Eukaryota"/>
</dbReference>
<feature type="transmembrane region" description="Helical" evidence="23">
    <location>
        <begin position="193"/>
        <end position="218"/>
    </location>
</feature>
<keyword evidence="16" id="KW-1015">Disulfide bond</keyword>
<dbReference type="AlphaFoldDB" id="L9L5R9"/>
<comment type="subcellular location">
    <subcellularLocation>
        <location evidence="1">Cell membrane</location>
        <topology evidence="1">Multi-pass membrane protein</topology>
    </subcellularLocation>
</comment>
<evidence type="ECO:0000256" key="1">
    <source>
        <dbReference type="ARBA" id="ARBA00004651"/>
    </source>
</evidence>
<keyword evidence="10" id="KW-0251">Elongation factor</keyword>
<dbReference type="InterPro" id="IPR031157">
    <property type="entry name" value="G_TR_CS"/>
</dbReference>
<keyword evidence="6" id="KW-0597">Phosphoprotein</keyword>
<evidence type="ECO:0000256" key="9">
    <source>
        <dbReference type="ARBA" id="ARBA00022741"/>
    </source>
</evidence>
<evidence type="ECO:0000256" key="2">
    <source>
        <dbReference type="ARBA" id="ARBA00007249"/>
    </source>
</evidence>
<dbReference type="InterPro" id="IPR000795">
    <property type="entry name" value="T_Tr_GTP-bd_dom"/>
</dbReference>
<comment type="function">
    <text evidence="20">Receptor for endothelin-1. Mediates its action by association with G proteins that activate a phosphatidylinositol-calcium second messenger system. The rank order of binding affinities for ET-A is: ET1 &gt; ET2 &gt;&gt; ET3.</text>
</comment>
<sequence length="607" mass="67866">MEAFCLWTSFWLALVGCVVSDNPERYSTNLSNHMDNFTTFHGTDVHFPVTTHRPTNLALPSNGSMHNYCPQQTKITAAFKYINTVISCTIFIVGMVGNATLLRIIYQNKCMRNGPNALIASLALGDLIYVVIDLPINVFKLLAGRWPFENNDFGVFLCKLFPFLQKSSVGITVLNLCALSVDRYRAVASWSRVQGIGIPLITAIEIVSIWILSFILAIPEAIGFVMVPFEYKGEQHRTCMLNATSKFMEFYQDVKDWWLFGFYFCMPLVCTAIFYTLMTCEMLNRRNGSLRIALSEHLKQEKTHINIVVIGHVDSSKSTTSGHLIYKCGGIDGRTIEKYEKEAAEMGKGSFKYAWVLDKLRAERERGITIDISLWKAIRRDRRKLLMKKIGYNPDTVAFVPISDMLEPSANMPWFEGWKVTRKDGNASGTTLLEALDCILPPTRPTDKPLPLQDVYKIGGIGTVPVGRVETGVLKPGMVVTFTPVNVTTEVKSAEMYHEALSEALPGNMSFNVKNVSVKDVQHGNVAGRISAGYAPVLDCHTAHIACKFAELKEKIDRRSGKKLEDGPKFLKSGDAAIVDMVPGKPMCVESFSDYPLLGRFAIRDMR</sequence>
<dbReference type="InterPro" id="IPR051193">
    <property type="entry name" value="GPCR_endothelin_rcpt"/>
</dbReference>
<keyword evidence="9" id="KW-0547">Nucleotide-binding</keyword>
<dbReference type="SUPFAM" id="SSF52540">
    <property type="entry name" value="P-loop containing nucleoside triphosphate hydrolases"/>
    <property type="match status" value="1"/>
</dbReference>
<dbReference type="GO" id="GO:0005525">
    <property type="term" value="F:GTP binding"/>
    <property type="evidence" value="ECO:0007669"/>
    <property type="project" value="UniProtKB-KW"/>
</dbReference>
<proteinExistence type="inferred from homology"/>
<evidence type="ECO:0000256" key="21">
    <source>
        <dbReference type="ARBA" id="ARBA00030983"/>
    </source>
</evidence>
<dbReference type="CDD" id="cd03705">
    <property type="entry name" value="EF1_alpha_III"/>
    <property type="match status" value="1"/>
</dbReference>
<dbReference type="GO" id="GO:0003924">
    <property type="term" value="F:GTPase activity"/>
    <property type="evidence" value="ECO:0007669"/>
    <property type="project" value="InterPro"/>
</dbReference>
<feature type="signal peptide" evidence="24">
    <location>
        <begin position="1"/>
        <end position="20"/>
    </location>
</feature>
<comment type="similarity">
    <text evidence="22">Belongs to the G-protein coupled receptor 1 family.</text>
</comment>
<dbReference type="FunFam" id="2.40.30.10:FF:000005">
    <property type="entry name" value="Elongation factor 1-alpha"/>
    <property type="match status" value="1"/>
</dbReference>